<dbReference type="InterPro" id="IPR019635">
    <property type="entry name" value="DUF2500"/>
</dbReference>
<reference evidence="2 3" key="1">
    <citation type="submission" date="2020-08" db="EMBL/GenBank/DDBJ databases">
        <title>A Genomic Blueprint of the Chicken Gut Microbiome.</title>
        <authorList>
            <person name="Gilroy R."/>
            <person name="Ravi A."/>
            <person name="Getino M."/>
            <person name="Pursley I."/>
            <person name="Horton D.L."/>
            <person name="Alikhan N.-F."/>
            <person name="Baker D."/>
            <person name="Gharbi K."/>
            <person name="Hall N."/>
            <person name="Watson M."/>
            <person name="Adriaenssens E.M."/>
            <person name="Foster-Nyarko E."/>
            <person name="Jarju S."/>
            <person name="Secka A."/>
            <person name="Antonio M."/>
            <person name="Oren A."/>
            <person name="Chaudhuri R."/>
            <person name="La Ragione R.M."/>
            <person name="Hildebrand F."/>
            <person name="Pallen M.J."/>
        </authorList>
    </citation>
    <scope>NUCLEOTIDE SEQUENCE [LARGE SCALE GENOMIC DNA]</scope>
    <source>
        <strain evidence="2 3">Re31</strain>
    </source>
</reference>
<feature type="transmembrane region" description="Helical" evidence="1">
    <location>
        <begin position="6"/>
        <end position="25"/>
    </location>
</feature>
<name>A0ABR8XB18_9BACL</name>
<gene>
    <name evidence="2" type="ORF">H9636_07595</name>
</gene>
<evidence type="ECO:0000256" key="1">
    <source>
        <dbReference type="SAM" id="Phobius"/>
    </source>
</evidence>
<keyword evidence="1" id="KW-0472">Membrane</keyword>
<accession>A0ABR8XB18</accession>
<evidence type="ECO:0000313" key="3">
    <source>
        <dbReference type="Proteomes" id="UP000640930"/>
    </source>
</evidence>
<protein>
    <submittedName>
        <fullName evidence="2">DUF2500 domain-containing protein</fullName>
    </submittedName>
</protein>
<evidence type="ECO:0000313" key="2">
    <source>
        <dbReference type="EMBL" id="MBD8026515.1"/>
    </source>
</evidence>
<dbReference type="Proteomes" id="UP000640930">
    <property type="component" value="Unassembled WGS sequence"/>
</dbReference>
<proteinExistence type="predicted"/>
<comment type="caution">
    <text evidence="2">The sequence shown here is derived from an EMBL/GenBank/DDBJ whole genome shotgun (WGS) entry which is preliminary data.</text>
</comment>
<sequence length="110" mass="12441">MFASFTTFFIIACFIIVFGLILWQLTSNIKQNVDNNAAPVLTVPAQVIAKRTEVTGDHSFTRYYSTFEVESGDRMEFKITGKEYGLLAEGDIGLLTFQGTRLKSFERNRS</sequence>
<organism evidence="2 3">
    <name type="scientific">Ureibacillus galli</name>
    <dbReference type="NCBI Taxonomy" id="2762222"/>
    <lineage>
        <taxon>Bacteria</taxon>
        <taxon>Bacillati</taxon>
        <taxon>Bacillota</taxon>
        <taxon>Bacilli</taxon>
        <taxon>Bacillales</taxon>
        <taxon>Caryophanaceae</taxon>
        <taxon>Ureibacillus</taxon>
    </lineage>
</organism>
<keyword evidence="3" id="KW-1185">Reference proteome</keyword>
<dbReference type="Pfam" id="PF10694">
    <property type="entry name" value="DUF2500"/>
    <property type="match status" value="1"/>
</dbReference>
<keyword evidence="1" id="KW-0812">Transmembrane</keyword>
<keyword evidence="1" id="KW-1133">Transmembrane helix</keyword>
<dbReference type="Gene3D" id="2.40.50.660">
    <property type="match status" value="1"/>
</dbReference>
<dbReference type="EMBL" id="JACSQA010000008">
    <property type="protein sequence ID" value="MBD8026515.1"/>
    <property type="molecule type" value="Genomic_DNA"/>
</dbReference>